<name>A0A1D2VBP6_9ASCO</name>
<dbReference type="RefSeq" id="XP_020045356.1">
    <property type="nucleotide sequence ID" value="XM_020193867.1"/>
</dbReference>
<evidence type="ECO:0000313" key="2">
    <source>
        <dbReference type="Proteomes" id="UP000095038"/>
    </source>
</evidence>
<accession>A0A1D2VBP6</accession>
<dbReference type="EMBL" id="KV454488">
    <property type="protein sequence ID" value="ODV59049.1"/>
    <property type="molecule type" value="Genomic_DNA"/>
</dbReference>
<proteinExistence type="predicted"/>
<evidence type="ECO:0000313" key="1">
    <source>
        <dbReference type="EMBL" id="ODV59049.1"/>
    </source>
</evidence>
<organism evidence="1 2">
    <name type="scientific">Ascoidea rubescens DSM 1968</name>
    <dbReference type="NCBI Taxonomy" id="1344418"/>
    <lineage>
        <taxon>Eukaryota</taxon>
        <taxon>Fungi</taxon>
        <taxon>Dikarya</taxon>
        <taxon>Ascomycota</taxon>
        <taxon>Saccharomycotina</taxon>
        <taxon>Saccharomycetes</taxon>
        <taxon>Ascoideaceae</taxon>
        <taxon>Ascoidea</taxon>
    </lineage>
</organism>
<dbReference type="Proteomes" id="UP000095038">
    <property type="component" value="Unassembled WGS sequence"/>
</dbReference>
<reference evidence="2" key="1">
    <citation type="submission" date="2016-05" db="EMBL/GenBank/DDBJ databases">
        <title>Comparative genomics of biotechnologically important yeasts.</title>
        <authorList>
            <consortium name="DOE Joint Genome Institute"/>
            <person name="Riley R."/>
            <person name="Haridas S."/>
            <person name="Wolfe K.H."/>
            <person name="Lopes M.R."/>
            <person name="Hittinger C.T."/>
            <person name="Goker M."/>
            <person name="Salamov A."/>
            <person name="Wisecaver J."/>
            <person name="Long T.M."/>
            <person name="Aerts A.L."/>
            <person name="Barry K."/>
            <person name="Choi C."/>
            <person name="Clum A."/>
            <person name="Coughlan A.Y."/>
            <person name="Deshpande S."/>
            <person name="Douglass A.P."/>
            <person name="Hanson S.J."/>
            <person name="Klenk H.-P."/>
            <person name="Labutti K."/>
            <person name="Lapidus A."/>
            <person name="Lindquist E."/>
            <person name="Lipzen A."/>
            <person name="Meier-Kolthoff J.P."/>
            <person name="Ohm R.A."/>
            <person name="Otillar R.P."/>
            <person name="Pangilinan J."/>
            <person name="Peng Y."/>
            <person name="Rokas A."/>
            <person name="Rosa C.A."/>
            <person name="Scheuner C."/>
            <person name="Sibirny A.A."/>
            <person name="Slot J.C."/>
            <person name="Stielow J.B."/>
            <person name="Sun H."/>
            <person name="Kurtzman C.P."/>
            <person name="Blackwell M."/>
            <person name="Grigoriev I.V."/>
            <person name="Jeffries T.W."/>
        </authorList>
    </citation>
    <scope>NUCLEOTIDE SEQUENCE [LARGE SCALE GENOMIC DNA]</scope>
    <source>
        <strain evidence="2">DSM 1968</strain>
    </source>
</reference>
<keyword evidence="2" id="KW-1185">Reference proteome</keyword>
<dbReference type="GeneID" id="30967503"/>
<dbReference type="AlphaFoldDB" id="A0A1D2VBP6"/>
<dbReference type="InParanoid" id="A0A1D2VBP6"/>
<sequence length="439" mass="51981">MPTNFLQLKAHKDYVLSLYKCLLKHSIHLNQLPVPDSMKLPQRNHEINQLNILSKNYYSLIKNRFHIYSRINSSKRTRNYLLIANNLEVFLRSLYSSNHTDSDSDSSNISLSHHLGKQLTSTKSILTSLLNQNQTRNNQSIKNDHFLVPTITSNNIPLSDKLLPLNHHPQKSKTQKLLQIKNSKHLQLVRSHIKRLIFKKKLPQNFTVPTTLNQLNSLLNNELNQSSSSPPKPIYNFLVKSAYYHLAIKELGKIQKSILSGPKPLKTYYVKIDAKRHFKFLRFPWRRNLIASNLINMIKKKHQIIMNNIKLVEDYPFHQYAIDEAKWEYLLFLSKSHQKTNPQFRNQYSYINSWTQYSKDASDFLLIKLDNFISQRNQYFNDHLITDYKSKLNRTLLRKYNNRIKRFKKMKLFIKNNKIGLDSNPNLLQTLKLFKFYKD</sequence>
<gene>
    <name evidence="1" type="ORF">ASCRUDRAFT_77452</name>
</gene>
<protein>
    <submittedName>
        <fullName evidence="1">Uncharacterized protein</fullName>
    </submittedName>
</protein>